<gene>
    <name evidence="1" type="ORF">D1O30_12050</name>
</gene>
<accession>A0A3M9XPI6</accession>
<sequence>MKDKDVFINCPFSPDYEEFFQAIVFTVVRSGYTPRCARENDDGGEARIEKICRIIRECRYGVHDISNTELDAASGLPRFNMPLELGLFLGARNFGPKRSGQKALIFDRQKYRYQQFISDIAGQDIHAHEGKIDRLVEEIATWFRDEAGDARVPGGRAIAAEFKRFQADLPDILRVRKLEPQELTFKDFHMLAANWIVADSGEP</sequence>
<dbReference type="RefSeq" id="WP_123176165.1">
    <property type="nucleotide sequence ID" value="NZ_QWDD01000001.1"/>
</dbReference>
<dbReference type="Proteomes" id="UP000268623">
    <property type="component" value="Unassembled WGS sequence"/>
</dbReference>
<dbReference type="AlphaFoldDB" id="A0A3M9XPI6"/>
<dbReference type="OrthoDB" id="7596615at2"/>
<evidence type="ECO:0000313" key="2">
    <source>
        <dbReference type="Proteomes" id="UP000268623"/>
    </source>
</evidence>
<protein>
    <submittedName>
        <fullName evidence="1">Uncharacterized protein</fullName>
    </submittedName>
</protein>
<name>A0A3M9XPI6_9HYPH</name>
<proteinExistence type="predicted"/>
<comment type="caution">
    <text evidence="1">The sequence shown here is derived from an EMBL/GenBank/DDBJ whole genome shotgun (WGS) entry which is preliminary data.</text>
</comment>
<keyword evidence="2" id="KW-1185">Reference proteome</keyword>
<organism evidence="1 2">
    <name type="scientific">Methylocystis hirsuta</name>
    <dbReference type="NCBI Taxonomy" id="369798"/>
    <lineage>
        <taxon>Bacteria</taxon>
        <taxon>Pseudomonadati</taxon>
        <taxon>Pseudomonadota</taxon>
        <taxon>Alphaproteobacteria</taxon>
        <taxon>Hyphomicrobiales</taxon>
        <taxon>Methylocystaceae</taxon>
        <taxon>Methylocystis</taxon>
    </lineage>
</organism>
<reference evidence="1 2" key="1">
    <citation type="submission" date="2018-08" db="EMBL/GenBank/DDBJ databases">
        <title>Genome sequence of Methylocystis hirsuta CSC1, a methanotroph able to accumulate PHAs.</title>
        <authorList>
            <person name="Bordel S."/>
            <person name="Rodriguez E."/>
            <person name="Gancedo J."/>
            <person name="Munoz R."/>
        </authorList>
    </citation>
    <scope>NUCLEOTIDE SEQUENCE [LARGE SCALE GENOMIC DNA]</scope>
    <source>
        <strain evidence="1 2">CSC1</strain>
    </source>
</reference>
<dbReference type="EMBL" id="QWDD01000001">
    <property type="protein sequence ID" value="RNJ50219.1"/>
    <property type="molecule type" value="Genomic_DNA"/>
</dbReference>
<evidence type="ECO:0000313" key="1">
    <source>
        <dbReference type="EMBL" id="RNJ50219.1"/>
    </source>
</evidence>